<name>A0A7W7HNE8_9ACTN</name>
<dbReference type="Pfam" id="PF13560">
    <property type="entry name" value="HTH_31"/>
    <property type="match status" value="1"/>
</dbReference>
<dbReference type="RefSeq" id="WP_188125404.1">
    <property type="nucleotide sequence ID" value="NZ_BOMP01000085.1"/>
</dbReference>
<dbReference type="Proteomes" id="UP000590511">
    <property type="component" value="Unassembled WGS sequence"/>
</dbReference>
<proteinExistence type="predicted"/>
<dbReference type="InterPro" id="IPR041413">
    <property type="entry name" value="MLTR_LBD"/>
</dbReference>
<organism evidence="4 5">
    <name type="scientific">Actinoplanes lobatus</name>
    <dbReference type="NCBI Taxonomy" id="113568"/>
    <lineage>
        <taxon>Bacteria</taxon>
        <taxon>Bacillati</taxon>
        <taxon>Actinomycetota</taxon>
        <taxon>Actinomycetes</taxon>
        <taxon>Micromonosporales</taxon>
        <taxon>Micromonosporaceae</taxon>
        <taxon>Actinoplanes</taxon>
    </lineage>
</organism>
<dbReference type="Pfam" id="PF17765">
    <property type="entry name" value="MLTR_LBD"/>
    <property type="match status" value="1"/>
</dbReference>
<accession>A0A7W7HNE8</accession>
<feature type="region of interest" description="Disordered" evidence="1">
    <location>
        <begin position="1"/>
        <end position="33"/>
    </location>
</feature>
<dbReference type="InterPro" id="IPR001387">
    <property type="entry name" value="Cro/C1-type_HTH"/>
</dbReference>
<dbReference type="PROSITE" id="PS50943">
    <property type="entry name" value="HTH_CROC1"/>
    <property type="match status" value="1"/>
</dbReference>
<evidence type="ECO:0000313" key="5">
    <source>
        <dbReference type="Proteomes" id="UP000590511"/>
    </source>
</evidence>
<dbReference type="CDD" id="cd00093">
    <property type="entry name" value="HTH_XRE"/>
    <property type="match status" value="1"/>
</dbReference>
<dbReference type="Gene3D" id="3.30.450.180">
    <property type="match status" value="1"/>
</dbReference>
<dbReference type="GO" id="GO:0003677">
    <property type="term" value="F:DNA binding"/>
    <property type="evidence" value="ECO:0007669"/>
    <property type="project" value="InterPro"/>
</dbReference>
<protein>
    <submittedName>
        <fullName evidence="3 4">Transcriptional regulator</fullName>
    </submittedName>
</protein>
<reference evidence="4 5" key="1">
    <citation type="submission" date="2020-08" db="EMBL/GenBank/DDBJ databases">
        <title>Sequencing the genomes of 1000 actinobacteria strains.</title>
        <authorList>
            <person name="Klenk H.-P."/>
        </authorList>
    </citation>
    <scope>NUCLEOTIDE SEQUENCE [LARGE SCALE GENOMIC DNA]</scope>
    <source>
        <strain evidence="4 5">DSM 43150</strain>
    </source>
</reference>
<comment type="caution">
    <text evidence="4">The sequence shown here is derived from an EMBL/GenBank/DDBJ whole genome shotgun (WGS) entry which is preliminary data.</text>
</comment>
<feature type="domain" description="HTH cro/C1-type" evidence="2">
    <location>
        <begin position="34"/>
        <end position="81"/>
    </location>
</feature>
<keyword evidence="6" id="KW-1185">Reference proteome</keyword>
<gene>
    <name evidence="3" type="ORF">Alo02nite_49970</name>
    <name evidence="4" type="ORF">BJ964_007909</name>
</gene>
<feature type="compositionally biased region" description="Basic and acidic residues" evidence="1">
    <location>
        <begin position="1"/>
        <end position="16"/>
    </location>
</feature>
<dbReference type="SMART" id="SM00530">
    <property type="entry name" value="HTH_XRE"/>
    <property type="match status" value="1"/>
</dbReference>
<evidence type="ECO:0000313" key="4">
    <source>
        <dbReference type="EMBL" id="MBB4753748.1"/>
    </source>
</evidence>
<dbReference type="PANTHER" id="PTHR35010:SF2">
    <property type="entry name" value="BLL4672 PROTEIN"/>
    <property type="match status" value="1"/>
</dbReference>
<evidence type="ECO:0000313" key="6">
    <source>
        <dbReference type="Proteomes" id="UP000631312"/>
    </source>
</evidence>
<dbReference type="Gene3D" id="1.10.260.40">
    <property type="entry name" value="lambda repressor-like DNA-binding domains"/>
    <property type="match status" value="1"/>
</dbReference>
<sequence length="281" mass="30682">MSDNELGRFLRERREATTPAEVGLPAGSRRRTPGLRRSEVATLAGVSVDYLTRLEQGRDQHPSPEVLNALATALRFSRADRENLRWLGKAASGVMCPAGHMPGTEVRPTVRALLGRLEPGPAVVLNRLGDVLAATSGYEALFRPVGLFDGRRHNILRFVMVDPRARSVYPDWGRVAEGHIAQLKSEVRRGDPHAVELAGDLTVLVGAEFTERMAAPGGFPERSGVELLAHPEVGLLRLAFEVLDLPDADEQRLIVHLPADETTRVALDRLSGRRPGALRAV</sequence>
<reference evidence="3 6" key="2">
    <citation type="submission" date="2021-01" db="EMBL/GenBank/DDBJ databases">
        <title>Whole genome shotgun sequence of Actinoplanes lobatus NBRC 12513.</title>
        <authorList>
            <person name="Komaki H."/>
            <person name="Tamura T."/>
        </authorList>
    </citation>
    <scope>NUCLEOTIDE SEQUENCE [LARGE SCALE GENOMIC DNA]</scope>
    <source>
        <strain evidence="3 6">NBRC 12513</strain>
    </source>
</reference>
<dbReference type="PANTHER" id="PTHR35010">
    <property type="entry name" value="BLL4672 PROTEIN-RELATED"/>
    <property type="match status" value="1"/>
</dbReference>
<dbReference type="EMBL" id="BOMP01000085">
    <property type="protein sequence ID" value="GIE42099.1"/>
    <property type="molecule type" value="Genomic_DNA"/>
</dbReference>
<dbReference type="EMBL" id="JACHNC010000001">
    <property type="protein sequence ID" value="MBB4753748.1"/>
    <property type="molecule type" value="Genomic_DNA"/>
</dbReference>
<evidence type="ECO:0000313" key="3">
    <source>
        <dbReference type="EMBL" id="GIE42099.1"/>
    </source>
</evidence>
<dbReference type="InterPro" id="IPR010982">
    <property type="entry name" value="Lambda_DNA-bd_dom_sf"/>
</dbReference>
<evidence type="ECO:0000259" key="2">
    <source>
        <dbReference type="PROSITE" id="PS50943"/>
    </source>
</evidence>
<dbReference type="AlphaFoldDB" id="A0A7W7HNE8"/>
<dbReference type="Proteomes" id="UP000631312">
    <property type="component" value="Unassembled WGS sequence"/>
</dbReference>
<dbReference type="SUPFAM" id="SSF47413">
    <property type="entry name" value="lambda repressor-like DNA-binding domains"/>
    <property type="match status" value="1"/>
</dbReference>
<evidence type="ECO:0000256" key="1">
    <source>
        <dbReference type="SAM" id="MobiDB-lite"/>
    </source>
</evidence>